<sequence length="306" mass="34115">MKLDQIACTAIMEEALIIIQLAAVLSSRVEYCNDPSSQTGEIYKNFDPEDSKYISRPVYIILPGNEVPDWFTFKSTDSSIITTEFSSLQLGLRKFPGFAFCLVAGPSDSNRKKICHTGFVAGCRCYVRGEYAGTCIMKSSSTDAKSNQVWLWYDQILDIVKVSRGFPLDEVSFKFFVRPVSSGLVVKQCGVRPLYAPLDTTQSSGEEEAIREGKSAYHEFEDNKTPTSYALIRQYACPRDKGLKLSLKERISGYHEGHFGKSIPSISCATNVVELEMQHNRIDNCAEVIVSFGLVAWVLASSIFQV</sequence>
<name>A0A392NC12_9FABA</name>
<organism evidence="4 5">
    <name type="scientific">Trifolium medium</name>
    <dbReference type="NCBI Taxonomy" id="97028"/>
    <lineage>
        <taxon>Eukaryota</taxon>
        <taxon>Viridiplantae</taxon>
        <taxon>Streptophyta</taxon>
        <taxon>Embryophyta</taxon>
        <taxon>Tracheophyta</taxon>
        <taxon>Spermatophyta</taxon>
        <taxon>Magnoliopsida</taxon>
        <taxon>eudicotyledons</taxon>
        <taxon>Gunneridae</taxon>
        <taxon>Pentapetalae</taxon>
        <taxon>rosids</taxon>
        <taxon>fabids</taxon>
        <taxon>Fabales</taxon>
        <taxon>Fabaceae</taxon>
        <taxon>Papilionoideae</taxon>
        <taxon>50 kb inversion clade</taxon>
        <taxon>NPAAA clade</taxon>
        <taxon>Hologalegina</taxon>
        <taxon>IRL clade</taxon>
        <taxon>Trifolieae</taxon>
        <taxon>Trifolium</taxon>
    </lineage>
</organism>
<evidence type="ECO:0000256" key="2">
    <source>
        <dbReference type="ARBA" id="ARBA00022737"/>
    </source>
</evidence>
<dbReference type="InterPro" id="IPR045344">
    <property type="entry name" value="C-JID"/>
</dbReference>
<keyword evidence="5" id="KW-1185">Reference proteome</keyword>
<feature type="domain" description="C-JID" evidence="3">
    <location>
        <begin position="62"/>
        <end position="196"/>
    </location>
</feature>
<evidence type="ECO:0000256" key="1">
    <source>
        <dbReference type="ARBA" id="ARBA00022614"/>
    </source>
</evidence>
<dbReference type="AlphaFoldDB" id="A0A392NC12"/>
<accession>A0A392NC12</accession>
<comment type="caution">
    <text evidence="4">The sequence shown here is derived from an EMBL/GenBank/DDBJ whole genome shotgun (WGS) entry which is preliminary data.</text>
</comment>
<reference evidence="4 5" key="1">
    <citation type="journal article" date="2018" name="Front. Plant Sci.">
        <title>Red Clover (Trifolium pratense) and Zigzag Clover (T. medium) - A Picture of Genomic Similarities and Differences.</title>
        <authorList>
            <person name="Dluhosova J."/>
            <person name="Istvanek J."/>
            <person name="Nedelnik J."/>
            <person name="Repkova J."/>
        </authorList>
    </citation>
    <scope>NUCLEOTIDE SEQUENCE [LARGE SCALE GENOMIC DNA]</scope>
    <source>
        <strain evidence="5">cv. 10/8</strain>
        <tissue evidence="4">Leaf</tissue>
    </source>
</reference>
<evidence type="ECO:0000313" key="4">
    <source>
        <dbReference type="EMBL" id="MCH97021.1"/>
    </source>
</evidence>
<evidence type="ECO:0000259" key="3">
    <source>
        <dbReference type="Pfam" id="PF20160"/>
    </source>
</evidence>
<dbReference type="Proteomes" id="UP000265520">
    <property type="component" value="Unassembled WGS sequence"/>
</dbReference>
<protein>
    <submittedName>
        <fullName evidence="4">Putative disease resistance protein (TIR-NBS-LRR class)</fullName>
    </submittedName>
</protein>
<dbReference type="EMBL" id="LXQA010033889">
    <property type="protein sequence ID" value="MCH97021.1"/>
    <property type="molecule type" value="Genomic_DNA"/>
</dbReference>
<keyword evidence="2" id="KW-0677">Repeat</keyword>
<keyword evidence="1" id="KW-0433">Leucine-rich repeat</keyword>
<gene>
    <name evidence="4" type="ORF">A2U01_0018014</name>
</gene>
<evidence type="ECO:0000313" key="5">
    <source>
        <dbReference type="Proteomes" id="UP000265520"/>
    </source>
</evidence>
<proteinExistence type="predicted"/>
<dbReference type="Pfam" id="PF20160">
    <property type="entry name" value="C-JID"/>
    <property type="match status" value="1"/>
</dbReference>